<sequence length="97" mass="11219">MHNKYLEYDESIAVMLGSRIVVIDECILKLKGIYISSHDLLLHVRERLEDKRAHRRAHDERRQGCHLRGQMRQKDVIEGSRGGIEERGRGSRAAEIG</sequence>
<evidence type="ECO:0000313" key="2">
    <source>
        <dbReference type="Proteomes" id="UP001359559"/>
    </source>
</evidence>
<reference evidence="1 2" key="1">
    <citation type="submission" date="2024-01" db="EMBL/GenBank/DDBJ databases">
        <title>The genomes of 5 underutilized Papilionoideae crops provide insights into root nodulation and disease resistance.</title>
        <authorList>
            <person name="Yuan L."/>
        </authorList>
    </citation>
    <scope>NUCLEOTIDE SEQUENCE [LARGE SCALE GENOMIC DNA]</scope>
    <source>
        <strain evidence="1">LY-2023</strain>
        <tissue evidence="1">Leaf</tissue>
    </source>
</reference>
<keyword evidence="2" id="KW-1185">Reference proteome</keyword>
<protein>
    <submittedName>
        <fullName evidence="1">Uncharacterized protein</fullName>
    </submittedName>
</protein>
<dbReference type="AlphaFoldDB" id="A0AAN9JM54"/>
<comment type="caution">
    <text evidence="1">The sequence shown here is derived from an EMBL/GenBank/DDBJ whole genome shotgun (WGS) entry which is preliminary data.</text>
</comment>
<organism evidence="1 2">
    <name type="scientific">Clitoria ternatea</name>
    <name type="common">Butterfly pea</name>
    <dbReference type="NCBI Taxonomy" id="43366"/>
    <lineage>
        <taxon>Eukaryota</taxon>
        <taxon>Viridiplantae</taxon>
        <taxon>Streptophyta</taxon>
        <taxon>Embryophyta</taxon>
        <taxon>Tracheophyta</taxon>
        <taxon>Spermatophyta</taxon>
        <taxon>Magnoliopsida</taxon>
        <taxon>eudicotyledons</taxon>
        <taxon>Gunneridae</taxon>
        <taxon>Pentapetalae</taxon>
        <taxon>rosids</taxon>
        <taxon>fabids</taxon>
        <taxon>Fabales</taxon>
        <taxon>Fabaceae</taxon>
        <taxon>Papilionoideae</taxon>
        <taxon>50 kb inversion clade</taxon>
        <taxon>NPAAA clade</taxon>
        <taxon>indigoferoid/millettioid clade</taxon>
        <taxon>Phaseoleae</taxon>
        <taxon>Clitoria</taxon>
    </lineage>
</organism>
<accession>A0AAN9JM54</accession>
<name>A0AAN9JM54_CLITE</name>
<dbReference type="Proteomes" id="UP001359559">
    <property type="component" value="Unassembled WGS sequence"/>
</dbReference>
<proteinExistence type="predicted"/>
<evidence type="ECO:0000313" key="1">
    <source>
        <dbReference type="EMBL" id="KAK7301632.1"/>
    </source>
</evidence>
<dbReference type="EMBL" id="JAYKXN010000003">
    <property type="protein sequence ID" value="KAK7301632.1"/>
    <property type="molecule type" value="Genomic_DNA"/>
</dbReference>
<gene>
    <name evidence="1" type="ORF">RJT34_12502</name>
</gene>